<dbReference type="EMBL" id="FUZT01000002">
    <property type="protein sequence ID" value="SKC45811.1"/>
    <property type="molecule type" value="Genomic_DNA"/>
</dbReference>
<keyword evidence="4" id="KW-1185">Reference proteome</keyword>
<feature type="transmembrane region" description="Helical" evidence="1">
    <location>
        <begin position="6"/>
        <end position="23"/>
    </location>
</feature>
<dbReference type="PANTHER" id="PTHR37464:SF1">
    <property type="entry name" value="BLL2463 PROTEIN"/>
    <property type="match status" value="1"/>
</dbReference>
<dbReference type="OrthoDB" id="9780136at2"/>
<name>A0A1T5J3B4_9FIRM</name>
<evidence type="ECO:0000313" key="4">
    <source>
        <dbReference type="Proteomes" id="UP000190285"/>
    </source>
</evidence>
<keyword evidence="1" id="KW-0472">Membrane</keyword>
<feature type="domain" description="Aerotolerance regulator N-terminal" evidence="2">
    <location>
        <begin position="1"/>
        <end position="77"/>
    </location>
</feature>
<dbReference type="PANTHER" id="PTHR37464">
    <property type="entry name" value="BLL2463 PROTEIN"/>
    <property type="match status" value="1"/>
</dbReference>
<evidence type="ECO:0000256" key="1">
    <source>
        <dbReference type="SAM" id="Phobius"/>
    </source>
</evidence>
<keyword evidence="1" id="KW-1133">Transmembrane helix</keyword>
<organism evidence="3 4">
    <name type="scientific">Maledivibacter halophilus</name>
    <dbReference type="NCBI Taxonomy" id="36842"/>
    <lineage>
        <taxon>Bacteria</taxon>
        <taxon>Bacillati</taxon>
        <taxon>Bacillota</taxon>
        <taxon>Clostridia</taxon>
        <taxon>Peptostreptococcales</taxon>
        <taxon>Caminicellaceae</taxon>
        <taxon>Maledivibacter</taxon>
    </lineage>
</organism>
<accession>A0A1T5J3B4</accession>
<dbReference type="AlphaFoldDB" id="A0A1T5J3B4"/>
<gene>
    <name evidence="3" type="ORF">SAMN02194393_00881</name>
</gene>
<protein>
    <submittedName>
        <fullName evidence="3">Aerotolerance regulator N-terminal</fullName>
    </submittedName>
</protein>
<keyword evidence="1" id="KW-0812">Transmembrane</keyword>
<proteinExistence type="predicted"/>
<dbReference type="Proteomes" id="UP000190285">
    <property type="component" value="Unassembled WGS sequence"/>
</dbReference>
<sequence>MIFLNPLGWLLSLLLPLIILLHLKKQQFIQREVSYLGLWEEVIKEVEGIKKNRINKYLLLFIQLLIGILIVMAFARPMWIKPFKGESLTIVLDNSLTMRAEEDGVTEIEKAKKEIKKYIKNIDDDISIDFVTIGRKIQTIVKGGSKNQVLNELDAIQPTYEVFNIKNKEAIFSTFPEPIVFFTNKNILLGDENIKIGDGINNIGIIDGKFDYYNRAALFKIRNYGEKNKEIILELKDEINWQDIRKINIPSREVVNVNWTDIPLNIDYLKIYIKEEDTIYGDNEFVLPIGDKYKKKVLMIGENYFLNRALKSLPYIKLTNIKKYKDIKEKFDLYIINERLMEKKLWEDKNIWYLKPPEEMVEGYLDKYSEMKIADELFSEDIILRDSYLKDFSYLKEDENFKTILKAEDKTVMAYEIEDKGKKIYSTIDFNKTNFSMKTEFPILIDNIIKWFLKEDKRCYEPGEEIYIKESNIRLKTPTKEININGEENIKLREIGKYNLIDRDKNIKTFFVNPPKEENIKYDFLSREKKKINKFHFNNLNKIDLKNIIICLLLLLMILEWEVFKNAV</sequence>
<dbReference type="Pfam" id="PF07584">
    <property type="entry name" value="BatA"/>
    <property type="match status" value="1"/>
</dbReference>
<reference evidence="3 4" key="1">
    <citation type="submission" date="2017-02" db="EMBL/GenBank/DDBJ databases">
        <authorList>
            <person name="Peterson S.W."/>
        </authorList>
    </citation>
    <scope>NUCLEOTIDE SEQUENCE [LARGE SCALE GENOMIC DNA]</scope>
    <source>
        <strain evidence="3 4">M1</strain>
    </source>
</reference>
<dbReference type="STRING" id="36842.SAMN02194393_00881"/>
<dbReference type="RefSeq" id="WP_079489654.1">
    <property type="nucleotide sequence ID" value="NZ_FUZT01000002.1"/>
</dbReference>
<evidence type="ECO:0000313" key="3">
    <source>
        <dbReference type="EMBL" id="SKC45811.1"/>
    </source>
</evidence>
<dbReference type="InterPro" id="IPR024163">
    <property type="entry name" value="Aerotolerance_reg_N"/>
</dbReference>
<evidence type="ECO:0000259" key="2">
    <source>
        <dbReference type="Pfam" id="PF07584"/>
    </source>
</evidence>
<feature type="transmembrane region" description="Helical" evidence="1">
    <location>
        <begin position="57"/>
        <end position="79"/>
    </location>
</feature>